<name>A0AAV4LZY2_BABCB</name>
<proteinExistence type="predicted"/>
<reference evidence="2 3" key="1">
    <citation type="submission" date="2021-06" db="EMBL/GenBank/DDBJ databases">
        <title>Genome sequence of Babesia caballi.</title>
        <authorList>
            <person name="Yamagishi J."/>
            <person name="Kidaka T."/>
            <person name="Ochi A."/>
        </authorList>
    </citation>
    <scope>NUCLEOTIDE SEQUENCE [LARGE SCALE GENOMIC DNA]</scope>
    <source>
        <strain evidence="2">USDA-D6B2</strain>
    </source>
</reference>
<sequence>MGELEEFARRIAATVRPEWQQIPDPKSEQWQAEFDAAVDAYLERGEGACEYYPKRTESASPLPPIDLSGVSPEERFALARRAHAMMEGLWLQGRRELAAVEQCARSAPLRLDDVVAYALRLRGTTYSPPENANVRDPTQHYEMFPQYHFLGVPDVGQMHASRLFALSRLEQQSSAPRVVFEQASEEFHRMRLECSTPGAVVHYQTQRTNTQQVDPQSGQPAVYTTAPAVYDPSKKFNFRTDCLPFVVFAWSTCEGLRPSEMVRAEYRPPATASVGEAGAAKQTFGFFLGSGERQGRSAHGGAASLEVGRELPQRAHLRRVPVDCKLRVLVGQREIELGPDQPLVPVGDELEPLDGGHVTVHEAVAENQGCNALHGSVGLGGVVGRCAQLEGGFELTQQGRHHGVDLRLQLRPQGVREGSGHQVDGERLLQQAEAVDQVGAGVLAVELGRAAAPVHSRGHSAAEDALVVLGAFVLRPNRGHVGDELADGVEHVRGRDVEGGRGVHVEGVAAGKGDHNALLDGREHLLAPGRAHFNKFYDKYAFVGVFIVLFDVGRIRLSVVGPPVVSACPGILVIMSVTVGCGIARCYLGAMVARSSGNLVVAPGGVPAMQGRGSLLRGRRAVDANPNGSRSHGPGGGQMVRQPADVGVHNHNGGEKVDDGAASDETLDAADRVSLHHLAELGLQRVRQQAEDAAKVAGSREENSAVVQSGGLVEGEPGVAVEPLDAVRHEGHAALQVLQHAGHRFAATAGVHRDRAGVGDEALQRYLAEDAAHAPDEVVEVSRAQPKELEHAEGARVGCVGVALEDAAQPDLVGVLVWARRRGHEGVRVAQGDVAGLVKGRAQRGPQAPRSPLHPQEADLADAVEVGRQTLGRLQEHGGAPEVLQLVEGVAEGLGRDEALRRLEHALEAGRAGARGQRLAGDSVVVDAAHRRVQVLHELEEGGEALLGERNLGAQPLQLRVDSAPTKVLQLASCLGDALGHVLDALEHGGGAVDHGPELPLRLPQARYAALEQRDADVGHGTGRPGGRGGSRSLLEDLVRAGQHAGDSRRLELERFEALEAVFRPLPGLHGPKRAVTLLALQLQPPALLAAALGVLEGVAAVPREVLDAVVGELAGHHLDVGRLVVDVALVLDEVVEDVQHQPADDGVDDQPLLALQLRREHDALPAVRGGAEDVELAAVEHRESAADVQVAVEPVAQGLLAVGADDLDDVGVVEDAAGLVAGLVLGRQPLAAHLGVGDGGCLVERLWKGCYGGFRCVRNMGERAAVGGGEHAVGGPAGCPASEGQQAGIHGLRLYLW</sequence>
<keyword evidence="3" id="KW-1185">Reference proteome</keyword>
<gene>
    <name evidence="2" type="ORF">BcabD6B2_46300</name>
</gene>
<feature type="region of interest" description="Disordered" evidence="1">
    <location>
        <begin position="1014"/>
        <end position="1033"/>
    </location>
</feature>
<evidence type="ECO:0000313" key="2">
    <source>
        <dbReference type="EMBL" id="GIX65195.1"/>
    </source>
</evidence>
<accession>A0AAV4LZY2</accession>
<evidence type="ECO:0000256" key="1">
    <source>
        <dbReference type="SAM" id="MobiDB-lite"/>
    </source>
</evidence>
<protein>
    <submittedName>
        <fullName evidence="2">Mediator complex subunit MED4, putative</fullName>
    </submittedName>
</protein>
<feature type="region of interest" description="Disordered" evidence="1">
    <location>
        <begin position="623"/>
        <end position="661"/>
    </location>
</feature>
<dbReference type="GeneID" id="94196676"/>
<comment type="caution">
    <text evidence="2">The sequence shown here is derived from an EMBL/GenBank/DDBJ whole genome shotgun (WGS) entry which is preliminary data.</text>
</comment>
<organism evidence="2 3">
    <name type="scientific">Babesia caballi</name>
    <dbReference type="NCBI Taxonomy" id="5871"/>
    <lineage>
        <taxon>Eukaryota</taxon>
        <taxon>Sar</taxon>
        <taxon>Alveolata</taxon>
        <taxon>Apicomplexa</taxon>
        <taxon>Aconoidasida</taxon>
        <taxon>Piroplasmida</taxon>
        <taxon>Babesiidae</taxon>
        <taxon>Babesia</taxon>
    </lineage>
</organism>
<evidence type="ECO:0000313" key="3">
    <source>
        <dbReference type="Proteomes" id="UP001497744"/>
    </source>
</evidence>
<feature type="compositionally biased region" description="Gly residues" evidence="1">
    <location>
        <begin position="1020"/>
        <end position="1030"/>
    </location>
</feature>
<dbReference type="Proteomes" id="UP001497744">
    <property type="component" value="Unassembled WGS sequence"/>
</dbReference>
<dbReference type="EMBL" id="BPLF01000004">
    <property type="protein sequence ID" value="GIX65195.1"/>
    <property type="molecule type" value="Genomic_DNA"/>
</dbReference>
<dbReference type="RefSeq" id="XP_067717264.1">
    <property type="nucleotide sequence ID" value="XM_067861163.1"/>
</dbReference>